<keyword evidence="4" id="KW-0007">Acetylation</keyword>
<evidence type="ECO:0000256" key="6">
    <source>
        <dbReference type="ARBA" id="ARBA00026055"/>
    </source>
</evidence>
<name>C1BNN4_CALRO</name>
<evidence type="ECO:0000256" key="5">
    <source>
        <dbReference type="ARBA" id="ARBA00023186"/>
    </source>
</evidence>
<dbReference type="GO" id="GO:0007023">
    <property type="term" value="P:post-chaperonin tubulin folding pathway"/>
    <property type="evidence" value="ECO:0007669"/>
    <property type="project" value="InterPro"/>
</dbReference>
<feature type="domain" description="C-CAP/cofactor C-like" evidence="7">
    <location>
        <begin position="113"/>
        <end position="263"/>
    </location>
</feature>
<comment type="subunit">
    <text evidence="6">Supercomplex made of cofactors A to E. Cofactors A and D function by capturing and stabilizing tubulin in a quasi-native conformation. Cofactor E binds to the cofactor D-tubulin complex; interaction with cofactor C then causes the release of tubulin polypeptides that are committed to the native state.</text>
</comment>
<keyword evidence="3" id="KW-0963">Cytoplasm</keyword>
<dbReference type="EMBL" id="BT076213">
    <property type="protein sequence ID" value="ACO10637.1"/>
    <property type="molecule type" value="mRNA"/>
</dbReference>
<dbReference type="InterPro" id="IPR017901">
    <property type="entry name" value="C-CAP_CF_C-like"/>
</dbReference>
<proteinExistence type="evidence at transcript level"/>
<dbReference type="Gene3D" id="2.160.20.70">
    <property type="match status" value="1"/>
</dbReference>
<dbReference type="GO" id="GO:0007021">
    <property type="term" value="P:tubulin complex assembly"/>
    <property type="evidence" value="ECO:0007669"/>
    <property type="project" value="TreeGrafter"/>
</dbReference>
<sequence length="286" mass="32713">MSQASSFELQAHLNDRIQDLQKALQDKEDITSKLCELDTKIKDFEALFSEKAHFLPSYDVKKLQTAILAIKASYQRHLQSTQPKKRFAFKSRTSMKTREEINTLASDAKAAVQKVYSTKNTAKVTLGDKENESLVLDSGEMDPLISRLRGCKVHLRTYVPSTVHLTDLEDCVVVFGPVRTSVFVERCRNTVFYLYCQQLRMHESKDCSVYLHVTCKGIIEDCHGIRFAPYPETPFMEDLKELKASSGLSPMENHWDEIQDFNWLSPDQASPNWSIIPSENRKSPTL</sequence>
<dbReference type="InterPro" id="IPR031925">
    <property type="entry name" value="TBCC_N"/>
</dbReference>
<dbReference type="InterPro" id="IPR016098">
    <property type="entry name" value="CAP/MinC_C"/>
</dbReference>
<comment type="subcellular location">
    <subcellularLocation>
        <location evidence="1">Cytoplasm</location>
    </subcellularLocation>
</comment>
<dbReference type="GO" id="GO:0015631">
    <property type="term" value="F:tubulin binding"/>
    <property type="evidence" value="ECO:0007669"/>
    <property type="project" value="InterPro"/>
</dbReference>
<comment type="similarity">
    <text evidence="2">Belongs to the TBCC family.</text>
</comment>
<accession>C1BNN4</accession>
<dbReference type="PROSITE" id="PS51329">
    <property type="entry name" value="C_CAP_COFACTOR_C"/>
    <property type="match status" value="1"/>
</dbReference>
<evidence type="ECO:0000313" key="8">
    <source>
        <dbReference type="EMBL" id="ACO10637.1"/>
    </source>
</evidence>
<evidence type="ECO:0000256" key="2">
    <source>
        <dbReference type="ARBA" id="ARBA00008848"/>
    </source>
</evidence>
<dbReference type="InterPro" id="IPR038397">
    <property type="entry name" value="TBCC_N_sf"/>
</dbReference>
<evidence type="ECO:0000256" key="4">
    <source>
        <dbReference type="ARBA" id="ARBA00022990"/>
    </source>
</evidence>
<dbReference type="InterPro" id="IPR027684">
    <property type="entry name" value="TBCC"/>
</dbReference>
<evidence type="ECO:0000256" key="3">
    <source>
        <dbReference type="ARBA" id="ARBA00022490"/>
    </source>
</evidence>
<dbReference type="Pfam" id="PF07986">
    <property type="entry name" value="TBCC"/>
    <property type="match status" value="1"/>
</dbReference>
<dbReference type="InterPro" id="IPR012945">
    <property type="entry name" value="Tubulin-bd_cofactor_C_dom"/>
</dbReference>
<evidence type="ECO:0000259" key="7">
    <source>
        <dbReference type="PROSITE" id="PS51329"/>
    </source>
</evidence>
<dbReference type="InterPro" id="IPR006599">
    <property type="entry name" value="CARP_motif"/>
</dbReference>
<dbReference type="PANTHER" id="PTHR15139:SF0">
    <property type="entry name" value="TUBULIN-SPECIFIC CHAPERONE C"/>
    <property type="match status" value="1"/>
</dbReference>
<protein>
    <submittedName>
        <fullName evidence="8">Tubulin-specific chaperone C</fullName>
    </submittedName>
</protein>
<dbReference type="SMART" id="SM00673">
    <property type="entry name" value="CARP"/>
    <property type="match status" value="2"/>
</dbReference>
<organism evidence="8">
    <name type="scientific">Caligus rogercresseyi</name>
    <name type="common">Sea louse</name>
    <dbReference type="NCBI Taxonomy" id="217165"/>
    <lineage>
        <taxon>Eukaryota</taxon>
        <taxon>Metazoa</taxon>
        <taxon>Ecdysozoa</taxon>
        <taxon>Arthropoda</taxon>
        <taxon>Crustacea</taxon>
        <taxon>Multicrustacea</taxon>
        <taxon>Hexanauplia</taxon>
        <taxon>Copepoda</taxon>
        <taxon>Siphonostomatoida</taxon>
        <taxon>Caligidae</taxon>
        <taxon>Caligus</taxon>
    </lineage>
</organism>
<dbReference type="Pfam" id="PF16752">
    <property type="entry name" value="TBCC_N"/>
    <property type="match status" value="1"/>
</dbReference>
<gene>
    <name evidence="8" type="primary">TBCC</name>
</gene>
<keyword evidence="5" id="KW-0143">Chaperone</keyword>
<dbReference type="Gene3D" id="1.20.58.1250">
    <property type="entry name" value="Tubulin Binding Cofactor C, N-terminal domain"/>
    <property type="match status" value="1"/>
</dbReference>
<reference evidence="8" key="1">
    <citation type="submission" date="2009-03" db="EMBL/GenBank/DDBJ databases">
        <title>Caligus rogercresseyi ESTs and full-length cDNAs.</title>
        <authorList>
            <person name="Yasuike M."/>
            <person name="von Schalburg K."/>
            <person name="Cooper G."/>
            <person name="Leong J."/>
            <person name="Jones S.R.M."/>
            <person name="Koop B.F."/>
        </authorList>
    </citation>
    <scope>NUCLEOTIDE SEQUENCE</scope>
    <source>
        <tissue evidence="8">Whole body</tissue>
    </source>
</reference>
<evidence type="ECO:0000256" key="1">
    <source>
        <dbReference type="ARBA" id="ARBA00004496"/>
    </source>
</evidence>
<dbReference type="AlphaFoldDB" id="C1BNN4"/>
<dbReference type="PANTHER" id="PTHR15139">
    <property type="entry name" value="TUBULIN FOLDING COFACTOR C"/>
    <property type="match status" value="1"/>
</dbReference>
<dbReference type="GO" id="GO:0005737">
    <property type="term" value="C:cytoplasm"/>
    <property type="evidence" value="ECO:0007669"/>
    <property type="project" value="UniProtKB-SubCell"/>
</dbReference>